<evidence type="ECO:0000313" key="2">
    <source>
        <dbReference type="EMBL" id="PLP40697.1"/>
    </source>
</evidence>
<dbReference type="Proteomes" id="UP000234412">
    <property type="component" value="Unassembled WGS sequence"/>
</dbReference>
<proteinExistence type="predicted"/>
<evidence type="ECO:0000313" key="3">
    <source>
        <dbReference type="Proteomes" id="UP000234412"/>
    </source>
</evidence>
<gene>
    <name evidence="2" type="ORF">CWM98_26415</name>
    <name evidence="1" type="ORF">CWN47_37355</name>
</gene>
<dbReference type="EMBL" id="PICB01001777">
    <property type="protein sequence ID" value="PLP40697.1"/>
    <property type="molecule type" value="Genomic_DNA"/>
</dbReference>
<dbReference type="EMBL" id="PIDP01002583">
    <property type="protein sequence ID" value="PLM80460.1"/>
    <property type="molecule type" value="Genomic_DNA"/>
</dbReference>
<comment type="caution">
    <text evidence="1">The sequence shown here is derived from an EMBL/GenBank/DDBJ whole genome shotgun (WGS) entry which is preliminary data.</text>
</comment>
<protein>
    <submittedName>
        <fullName evidence="1">Uncharacterized protein</fullName>
    </submittedName>
</protein>
<accession>A0A2N4YNQ7</accession>
<organism evidence="1 3">
    <name type="scientific">Klebsiella variicola</name>
    <dbReference type="NCBI Taxonomy" id="244366"/>
    <lineage>
        <taxon>Bacteria</taxon>
        <taxon>Pseudomonadati</taxon>
        <taxon>Pseudomonadota</taxon>
        <taxon>Gammaproteobacteria</taxon>
        <taxon>Enterobacterales</taxon>
        <taxon>Enterobacteriaceae</taxon>
        <taxon>Klebsiella/Raoultella group</taxon>
        <taxon>Klebsiella</taxon>
        <taxon>Klebsiella pneumoniae complex</taxon>
    </lineage>
</organism>
<evidence type="ECO:0000313" key="4">
    <source>
        <dbReference type="Proteomes" id="UP000234473"/>
    </source>
</evidence>
<dbReference type="Proteomes" id="UP000234473">
    <property type="component" value="Unassembled WGS sequence"/>
</dbReference>
<sequence>MIRLYNEQSVLSFFLDAKFLYICDRDHARNFMLITCCENENKCQAIQRLSKDYQDNRPLIFRIMDHITTHEANQ</sequence>
<reference evidence="3 4" key="1">
    <citation type="submission" date="2017-11" db="EMBL/GenBank/DDBJ databases">
        <authorList>
            <person name="Han C.G."/>
        </authorList>
    </citation>
    <scope>NUCLEOTIDE SEQUENCE [LARGE SCALE GENOMIC DNA]</scope>
    <source>
        <strain evidence="2 4">A5</strain>
        <strain evidence="1 3">A8</strain>
    </source>
</reference>
<name>A0A2N4YNQ7_KLEVA</name>
<dbReference type="AlphaFoldDB" id="A0A2N4YNQ7"/>
<evidence type="ECO:0000313" key="1">
    <source>
        <dbReference type="EMBL" id="PLM80460.1"/>
    </source>
</evidence>
<reference evidence="3 4" key="2">
    <citation type="submission" date="2018-01" db="EMBL/GenBank/DDBJ databases">
        <title>Genomic study of Klebsiella pneumoniae.</title>
        <authorList>
            <person name="Yang Y."/>
            <person name="Bicalho R."/>
        </authorList>
    </citation>
    <scope>NUCLEOTIDE SEQUENCE [LARGE SCALE GENOMIC DNA]</scope>
    <source>
        <strain evidence="2 4">A5</strain>
        <strain evidence="1 3">A8</strain>
    </source>
</reference>